<dbReference type="AlphaFoldDB" id="A0AAD5V6G2"/>
<dbReference type="EMBL" id="JANAWD010000229">
    <property type="protein sequence ID" value="KAJ3483421.1"/>
    <property type="molecule type" value="Genomic_DNA"/>
</dbReference>
<evidence type="ECO:0000313" key="5">
    <source>
        <dbReference type="Proteomes" id="UP001212997"/>
    </source>
</evidence>
<protein>
    <recommendedName>
        <fullName evidence="3">Autophagy-related protein 16 domain-containing protein</fullName>
    </recommendedName>
</protein>
<dbReference type="GO" id="GO:0000421">
    <property type="term" value="C:autophagosome membrane"/>
    <property type="evidence" value="ECO:0007669"/>
    <property type="project" value="TreeGrafter"/>
</dbReference>
<reference evidence="4" key="1">
    <citation type="submission" date="2022-07" db="EMBL/GenBank/DDBJ databases">
        <title>Genome Sequence of Physisporinus lineatus.</title>
        <authorList>
            <person name="Buettner E."/>
        </authorList>
    </citation>
    <scope>NUCLEOTIDE SEQUENCE</scope>
    <source>
        <strain evidence="4">VT162</strain>
    </source>
</reference>
<evidence type="ECO:0000313" key="4">
    <source>
        <dbReference type="EMBL" id="KAJ3483421.1"/>
    </source>
</evidence>
<dbReference type="Gene3D" id="1.20.5.170">
    <property type="match status" value="1"/>
</dbReference>
<evidence type="ECO:0000256" key="2">
    <source>
        <dbReference type="SAM" id="MobiDB-lite"/>
    </source>
</evidence>
<dbReference type="PANTHER" id="PTHR19878:SF8">
    <property type="entry name" value="AUTOPHAGY-RELATED 16, ISOFORM F"/>
    <property type="match status" value="1"/>
</dbReference>
<feature type="compositionally biased region" description="Polar residues" evidence="2">
    <location>
        <begin position="29"/>
        <end position="44"/>
    </location>
</feature>
<feature type="region of interest" description="Disordered" evidence="2">
    <location>
        <begin position="29"/>
        <end position="49"/>
    </location>
</feature>
<dbReference type="GO" id="GO:0034274">
    <property type="term" value="C:Atg12-Atg5-Atg16 complex"/>
    <property type="evidence" value="ECO:0007669"/>
    <property type="project" value="TreeGrafter"/>
</dbReference>
<accession>A0AAD5V6G2</accession>
<feature type="domain" description="Autophagy-related protein 16" evidence="3">
    <location>
        <begin position="13"/>
        <end position="184"/>
    </location>
</feature>
<sequence>MADPPWQETLRIRLVERNARESTFSTIIEQSATTTRGNPSSSTVFVPGASEDNPVRAAYITSLESQISSLRDELATVYKAQGQNTQRLLVMTETLREKEELSRLESEQLRRSREEVSSLRKKVDQHGELMGEKDRTAQILHDEINTLQLELGMIEERNQTLIKDNAKLLQRWLDAKQAEANKMNEANEFYEDMQSKRQAMGQKPVNNSTEDSVDGQSSVSHGSGSGNGQEKRASGPQTKKDGIPSPGQKAVNLTPNG</sequence>
<name>A0AAD5V6G2_9APHY</name>
<dbReference type="GO" id="GO:0043495">
    <property type="term" value="F:protein-membrane adaptor activity"/>
    <property type="evidence" value="ECO:0007669"/>
    <property type="project" value="TreeGrafter"/>
</dbReference>
<comment type="similarity">
    <text evidence="1">Belongs to the ATG16 family.</text>
</comment>
<gene>
    <name evidence="4" type="ORF">NLI96_g6325</name>
</gene>
<dbReference type="Proteomes" id="UP001212997">
    <property type="component" value="Unassembled WGS sequence"/>
</dbReference>
<organism evidence="4 5">
    <name type="scientific">Meripilus lineatus</name>
    <dbReference type="NCBI Taxonomy" id="2056292"/>
    <lineage>
        <taxon>Eukaryota</taxon>
        <taxon>Fungi</taxon>
        <taxon>Dikarya</taxon>
        <taxon>Basidiomycota</taxon>
        <taxon>Agaricomycotina</taxon>
        <taxon>Agaricomycetes</taxon>
        <taxon>Polyporales</taxon>
        <taxon>Meripilaceae</taxon>
        <taxon>Meripilus</taxon>
    </lineage>
</organism>
<evidence type="ECO:0000256" key="1">
    <source>
        <dbReference type="ARBA" id="ARBA00005331"/>
    </source>
</evidence>
<dbReference type="InterPro" id="IPR045160">
    <property type="entry name" value="ATG16"/>
</dbReference>
<dbReference type="GO" id="GO:0034045">
    <property type="term" value="C:phagophore assembly site membrane"/>
    <property type="evidence" value="ECO:0007669"/>
    <property type="project" value="TreeGrafter"/>
</dbReference>
<comment type="caution">
    <text evidence="4">The sequence shown here is derived from an EMBL/GenBank/DDBJ whole genome shotgun (WGS) entry which is preliminary data.</text>
</comment>
<proteinExistence type="inferred from homology"/>
<feature type="region of interest" description="Disordered" evidence="2">
    <location>
        <begin position="194"/>
        <end position="257"/>
    </location>
</feature>
<dbReference type="GO" id="GO:0000045">
    <property type="term" value="P:autophagosome assembly"/>
    <property type="evidence" value="ECO:0007669"/>
    <property type="project" value="InterPro"/>
</dbReference>
<keyword evidence="5" id="KW-1185">Reference proteome</keyword>
<dbReference type="Pfam" id="PF08614">
    <property type="entry name" value="ATG16"/>
    <property type="match status" value="1"/>
</dbReference>
<feature type="compositionally biased region" description="Basic and acidic residues" evidence="2">
    <location>
        <begin position="229"/>
        <end position="242"/>
    </location>
</feature>
<dbReference type="PANTHER" id="PTHR19878">
    <property type="entry name" value="AUTOPHAGY PROTEIN 16-LIKE"/>
    <property type="match status" value="1"/>
</dbReference>
<dbReference type="InterPro" id="IPR013923">
    <property type="entry name" value="Autophagy-rel_prot_16_dom"/>
</dbReference>
<evidence type="ECO:0000259" key="3">
    <source>
        <dbReference type="Pfam" id="PF08614"/>
    </source>
</evidence>
<dbReference type="CDD" id="cd22887">
    <property type="entry name" value="Atg16_CCD"/>
    <property type="match status" value="1"/>
</dbReference>